<name>A0A8C4QTD0_EPTBU</name>
<feature type="domain" description="CAP-Gly" evidence="1">
    <location>
        <begin position="358"/>
        <end position="400"/>
    </location>
</feature>
<accession>A0A8C4QTD0</accession>
<organism evidence="2 3">
    <name type="scientific">Eptatretus burgeri</name>
    <name type="common">Inshore hagfish</name>
    <dbReference type="NCBI Taxonomy" id="7764"/>
    <lineage>
        <taxon>Eukaryota</taxon>
        <taxon>Metazoa</taxon>
        <taxon>Chordata</taxon>
        <taxon>Craniata</taxon>
        <taxon>Vertebrata</taxon>
        <taxon>Cyclostomata</taxon>
        <taxon>Myxini</taxon>
        <taxon>Myxiniformes</taxon>
        <taxon>Myxinidae</taxon>
        <taxon>Eptatretinae</taxon>
        <taxon>Eptatretus</taxon>
    </lineage>
</organism>
<dbReference type="Gene3D" id="2.30.30.190">
    <property type="entry name" value="CAP Gly-rich-like domain"/>
    <property type="match status" value="2"/>
</dbReference>
<sequence length="406" mass="44993">MVHGEQSYFKFTFFDPNEPSCQLMLSDPRTQAGHLFAILRQWVPQVQQSVDIIGQEILQRGCNVDDRDGLTDMTLLHFTCKAGAPGVGDQARATRFAAHLLELGADVNARSRWTNMNALHYAAYFDVPEIIQLIIKTAGLTGMLHVYGLDARKPNLCLDAFSRLLPWDVVPNPADLPLEMSDMAMVAREMRALLAAAMPKAISVADHSGIPEAEASRGDEEVKTELTPGQRITISGRKVIGVLRFVGSTQFSSGQWAGIELDQPIGKHDGSVHSVRYFRCPPNHGEYLLRTVKAPSPLHISHQWNRLPVLFLCNRRCSVIKDWFSASVSSATPEDPKLELGERIVVAGHRVGVIRFHGNTEFAPGFWYGVELDEPLGKNDGSVSGVRYFHCPSKHGLFAPPSRVHR</sequence>
<dbReference type="PROSITE" id="PS50245">
    <property type="entry name" value="CAP_GLY_2"/>
    <property type="match status" value="2"/>
</dbReference>
<feature type="domain" description="CAP-Gly" evidence="1">
    <location>
        <begin position="247"/>
        <end position="289"/>
    </location>
</feature>
<evidence type="ECO:0000313" key="2">
    <source>
        <dbReference type="Ensembl" id="ENSEBUP00000019448.1"/>
    </source>
</evidence>
<dbReference type="GeneTree" id="ENSGT00940000157706"/>
<dbReference type="GO" id="GO:0051010">
    <property type="term" value="F:microtubule plus-end binding"/>
    <property type="evidence" value="ECO:0007669"/>
    <property type="project" value="TreeGrafter"/>
</dbReference>
<dbReference type="InterPro" id="IPR000938">
    <property type="entry name" value="CAP-Gly_domain"/>
</dbReference>
<dbReference type="InterPro" id="IPR036859">
    <property type="entry name" value="CAP-Gly_dom_sf"/>
</dbReference>
<dbReference type="AlphaFoldDB" id="A0A8C4QTD0"/>
<reference evidence="2" key="1">
    <citation type="submission" date="2025-08" db="UniProtKB">
        <authorList>
            <consortium name="Ensembl"/>
        </authorList>
    </citation>
    <scope>IDENTIFICATION</scope>
</reference>
<dbReference type="GO" id="GO:0031122">
    <property type="term" value="P:cytoplasmic microtubule organization"/>
    <property type="evidence" value="ECO:0007669"/>
    <property type="project" value="TreeGrafter"/>
</dbReference>
<dbReference type="GO" id="GO:0005938">
    <property type="term" value="C:cell cortex"/>
    <property type="evidence" value="ECO:0007669"/>
    <property type="project" value="TreeGrafter"/>
</dbReference>
<dbReference type="Proteomes" id="UP000694388">
    <property type="component" value="Unplaced"/>
</dbReference>
<dbReference type="SMART" id="SM01052">
    <property type="entry name" value="CAP_GLY"/>
    <property type="match status" value="2"/>
</dbReference>
<dbReference type="Ensembl" id="ENSEBUT00000020024.1">
    <property type="protein sequence ID" value="ENSEBUP00000019448.1"/>
    <property type="gene ID" value="ENSEBUG00000012084.1"/>
</dbReference>
<dbReference type="SUPFAM" id="SSF74924">
    <property type="entry name" value="Cap-Gly domain"/>
    <property type="match status" value="2"/>
</dbReference>
<dbReference type="GO" id="GO:0035371">
    <property type="term" value="C:microtubule plus-end"/>
    <property type="evidence" value="ECO:0007669"/>
    <property type="project" value="TreeGrafter"/>
</dbReference>
<dbReference type="OMA" id="DARCKEY"/>
<reference evidence="2" key="2">
    <citation type="submission" date="2025-09" db="UniProtKB">
        <authorList>
            <consortium name="Ensembl"/>
        </authorList>
    </citation>
    <scope>IDENTIFICATION</scope>
</reference>
<dbReference type="Gene3D" id="1.25.40.20">
    <property type="entry name" value="Ankyrin repeat-containing domain"/>
    <property type="match status" value="1"/>
</dbReference>
<proteinExistence type="predicted"/>
<dbReference type="InterPro" id="IPR036770">
    <property type="entry name" value="Ankyrin_rpt-contain_sf"/>
</dbReference>
<dbReference type="SUPFAM" id="SSF48403">
    <property type="entry name" value="Ankyrin repeat"/>
    <property type="match status" value="1"/>
</dbReference>
<dbReference type="PANTHER" id="PTHR18916:SF88">
    <property type="entry name" value="CAP-GLY DOMAIN-CONTAINING PROTEIN"/>
    <property type="match status" value="1"/>
</dbReference>
<dbReference type="PROSITE" id="PS00845">
    <property type="entry name" value="CAP_GLY_1"/>
    <property type="match status" value="1"/>
</dbReference>
<keyword evidence="3" id="KW-1185">Reference proteome</keyword>
<dbReference type="Pfam" id="PF01302">
    <property type="entry name" value="CAP_GLY"/>
    <property type="match status" value="2"/>
</dbReference>
<dbReference type="PANTHER" id="PTHR18916">
    <property type="entry name" value="DYNACTIN 1-RELATED MICROTUBULE-BINDING"/>
    <property type="match status" value="1"/>
</dbReference>
<protein>
    <submittedName>
        <fullName evidence="2">CAP-Gly domain containing linker protein family member 4</fullName>
    </submittedName>
</protein>
<evidence type="ECO:0000313" key="3">
    <source>
        <dbReference type="Proteomes" id="UP000694388"/>
    </source>
</evidence>
<evidence type="ECO:0000259" key="1">
    <source>
        <dbReference type="PROSITE" id="PS50245"/>
    </source>
</evidence>
<dbReference type="GO" id="GO:0005634">
    <property type="term" value="C:nucleus"/>
    <property type="evidence" value="ECO:0007669"/>
    <property type="project" value="TreeGrafter"/>
</dbReference>